<organism evidence="1 2">
    <name type="scientific">Thanatephorus cucumeris (strain AG1-IA)</name>
    <name type="common">Rice sheath blight fungus</name>
    <name type="synonym">Rhizoctonia solani</name>
    <dbReference type="NCBI Taxonomy" id="983506"/>
    <lineage>
        <taxon>Eukaryota</taxon>
        <taxon>Fungi</taxon>
        <taxon>Dikarya</taxon>
        <taxon>Basidiomycota</taxon>
        <taxon>Agaricomycotina</taxon>
        <taxon>Agaricomycetes</taxon>
        <taxon>Cantharellales</taxon>
        <taxon>Ceratobasidiaceae</taxon>
        <taxon>Rhizoctonia</taxon>
        <taxon>Rhizoctonia solani AG-1</taxon>
    </lineage>
</organism>
<dbReference type="AlphaFoldDB" id="L8WCY7"/>
<keyword evidence="2" id="KW-1185">Reference proteome</keyword>
<evidence type="ECO:0000313" key="2">
    <source>
        <dbReference type="Proteomes" id="UP000011668"/>
    </source>
</evidence>
<comment type="caution">
    <text evidence="1">The sequence shown here is derived from an EMBL/GenBank/DDBJ whole genome shotgun (WGS) entry which is preliminary data.</text>
</comment>
<dbReference type="EMBL" id="AFRT01005267">
    <property type="protein sequence ID" value="ELU35800.1"/>
    <property type="molecule type" value="Genomic_DNA"/>
</dbReference>
<proteinExistence type="predicted"/>
<reference evidence="1 2" key="1">
    <citation type="journal article" date="2013" name="Nat. Commun.">
        <title>The evolution and pathogenic mechanisms of the rice sheath blight pathogen.</title>
        <authorList>
            <person name="Zheng A."/>
            <person name="Lin R."/>
            <person name="Xu L."/>
            <person name="Qin P."/>
            <person name="Tang C."/>
            <person name="Ai P."/>
            <person name="Zhang D."/>
            <person name="Liu Y."/>
            <person name="Sun Z."/>
            <person name="Feng H."/>
            <person name="Wang Y."/>
            <person name="Chen Y."/>
            <person name="Liang X."/>
            <person name="Fu R."/>
            <person name="Li Q."/>
            <person name="Zhang J."/>
            <person name="Yu X."/>
            <person name="Xie Z."/>
            <person name="Ding L."/>
            <person name="Guan P."/>
            <person name="Tang J."/>
            <person name="Liang Y."/>
            <person name="Wang S."/>
            <person name="Deng Q."/>
            <person name="Li S."/>
            <person name="Zhu J."/>
            <person name="Wang L."/>
            <person name="Liu H."/>
            <person name="Li P."/>
        </authorList>
    </citation>
    <scope>NUCLEOTIDE SEQUENCE [LARGE SCALE GENOMIC DNA]</scope>
    <source>
        <strain evidence="2">AG-1 IA</strain>
    </source>
</reference>
<dbReference type="HOGENOM" id="CLU_1876837_0_0_1"/>
<name>L8WCY7_THACA</name>
<protein>
    <submittedName>
        <fullName evidence="1">Uncharacterized protein</fullName>
    </submittedName>
</protein>
<evidence type="ECO:0000313" key="1">
    <source>
        <dbReference type="EMBL" id="ELU35800.1"/>
    </source>
</evidence>
<dbReference type="STRING" id="983506.L8WCY7"/>
<dbReference type="OrthoDB" id="425534at2759"/>
<gene>
    <name evidence="1" type="ORF">AG1IA_10170</name>
</gene>
<sequence length="136" mass="14610">MFKLNSKKPVIQMWGVMTESTDEALTGFVTACAAAGPSGCALATNDSTPESLRALMYGLIDAAYDYKRQVGPNATIGSSEKAMLYQGMYSPTGWPGLANQLAKCVDEFRNSTLFVVKIPTTEPLKMKGLSTTRSKA</sequence>
<accession>L8WCY7</accession>
<dbReference type="Proteomes" id="UP000011668">
    <property type="component" value="Unassembled WGS sequence"/>
</dbReference>